<dbReference type="AlphaFoldDB" id="A0AAN7ZTR2"/>
<reference evidence="1 2" key="1">
    <citation type="journal article" date="2023" name="Genes (Basel)">
        <title>Chromosome-Level Genome Assembly and Circadian Gene Repertoire of the Patagonia Blennie Eleginops maclovinus-The Closest Ancestral Proxy of Antarctic Cryonotothenioids.</title>
        <authorList>
            <person name="Cheng C.C."/>
            <person name="Rivera-Colon A.G."/>
            <person name="Minhas B.F."/>
            <person name="Wilson L."/>
            <person name="Rayamajhi N."/>
            <person name="Vargas-Chacoff L."/>
            <person name="Catchen J.M."/>
        </authorList>
    </citation>
    <scope>NUCLEOTIDE SEQUENCE [LARGE SCALE GENOMIC DNA]</scope>
    <source>
        <strain evidence="1">JMC-PN-2008</strain>
    </source>
</reference>
<name>A0AAN7ZTR2_ELEMC</name>
<organism evidence="1 2">
    <name type="scientific">Eleginops maclovinus</name>
    <name type="common">Patagonian blennie</name>
    <name type="synonym">Eleginus maclovinus</name>
    <dbReference type="NCBI Taxonomy" id="56733"/>
    <lineage>
        <taxon>Eukaryota</taxon>
        <taxon>Metazoa</taxon>
        <taxon>Chordata</taxon>
        <taxon>Craniata</taxon>
        <taxon>Vertebrata</taxon>
        <taxon>Euteleostomi</taxon>
        <taxon>Actinopterygii</taxon>
        <taxon>Neopterygii</taxon>
        <taxon>Teleostei</taxon>
        <taxon>Neoteleostei</taxon>
        <taxon>Acanthomorphata</taxon>
        <taxon>Eupercaria</taxon>
        <taxon>Perciformes</taxon>
        <taxon>Notothenioidei</taxon>
        <taxon>Eleginopidae</taxon>
        <taxon>Eleginops</taxon>
    </lineage>
</organism>
<dbReference type="EMBL" id="JAUZQC010000026">
    <property type="protein sequence ID" value="KAK5847496.1"/>
    <property type="molecule type" value="Genomic_DNA"/>
</dbReference>
<proteinExistence type="predicted"/>
<evidence type="ECO:0000313" key="1">
    <source>
        <dbReference type="EMBL" id="KAK5847496.1"/>
    </source>
</evidence>
<evidence type="ECO:0000313" key="2">
    <source>
        <dbReference type="Proteomes" id="UP001346869"/>
    </source>
</evidence>
<protein>
    <submittedName>
        <fullName evidence="1">Uncharacterized protein</fullName>
    </submittedName>
</protein>
<dbReference type="Proteomes" id="UP001346869">
    <property type="component" value="Unassembled WGS sequence"/>
</dbReference>
<comment type="caution">
    <text evidence="1">The sequence shown here is derived from an EMBL/GenBank/DDBJ whole genome shotgun (WGS) entry which is preliminary data.</text>
</comment>
<gene>
    <name evidence="1" type="ORF">PBY51_016618</name>
</gene>
<sequence length="91" mass="9921">MCAVIFSANLTHLRQLWRRRQLTVRYTVQTLLGIPSGTRGKAAEVELKRQILCCLCHGIILGAFLASFRRSATPVPWCGALGVSSGGLAHD</sequence>
<reference evidence="1 2" key="2">
    <citation type="journal article" date="2023" name="Mol. Biol. Evol.">
        <title>Genomics of Secondarily Temperate Adaptation in the Only Non-Antarctic Icefish.</title>
        <authorList>
            <person name="Rivera-Colon A.G."/>
            <person name="Rayamajhi N."/>
            <person name="Minhas B.F."/>
            <person name="Madrigal G."/>
            <person name="Bilyk K.T."/>
            <person name="Yoon V."/>
            <person name="Hune M."/>
            <person name="Gregory S."/>
            <person name="Cheng C.H.C."/>
            <person name="Catchen J.M."/>
        </authorList>
    </citation>
    <scope>NUCLEOTIDE SEQUENCE [LARGE SCALE GENOMIC DNA]</scope>
    <source>
        <strain evidence="1">JMC-PN-2008</strain>
    </source>
</reference>
<accession>A0AAN7ZTR2</accession>
<keyword evidence="2" id="KW-1185">Reference proteome</keyword>